<dbReference type="AlphaFoldDB" id="A0AAP0IA75"/>
<dbReference type="InterPro" id="IPR005818">
    <property type="entry name" value="Histone_H1/H5_H15"/>
</dbReference>
<feature type="compositionally biased region" description="Basic and acidic residues" evidence="4">
    <location>
        <begin position="604"/>
        <end position="617"/>
    </location>
</feature>
<dbReference type="SMART" id="SM00384">
    <property type="entry name" value="AT_hook"/>
    <property type="match status" value="6"/>
</dbReference>
<dbReference type="InterPro" id="IPR036390">
    <property type="entry name" value="WH_DNA-bd_sf"/>
</dbReference>
<feature type="compositionally biased region" description="Basic and acidic residues" evidence="4">
    <location>
        <begin position="827"/>
        <end position="848"/>
    </location>
</feature>
<keyword evidence="3" id="KW-0539">Nucleus</keyword>
<feature type="compositionally biased region" description="Basic residues" evidence="4">
    <location>
        <begin position="1122"/>
        <end position="1131"/>
    </location>
</feature>
<feature type="compositionally biased region" description="Polar residues" evidence="4">
    <location>
        <begin position="1099"/>
        <end position="1108"/>
    </location>
</feature>
<dbReference type="InterPro" id="IPR017956">
    <property type="entry name" value="AT_hook_DNA-bd_motif"/>
</dbReference>
<feature type="domain" description="H15" evidence="5">
    <location>
        <begin position="58"/>
        <end position="128"/>
    </location>
</feature>
<feature type="compositionally biased region" description="Basic and acidic residues" evidence="4">
    <location>
        <begin position="409"/>
        <end position="433"/>
    </location>
</feature>
<evidence type="ECO:0000259" key="5">
    <source>
        <dbReference type="PROSITE" id="PS51504"/>
    </source>
</evidence>
<feature type="compositionally biased region" description="Basic and acidic residues" evidence="4">
    <location>
        <begin position="787"/>
        <end position="796"/>
    </location>
</feature>
<feature type="compositionally biased region" description="Basic and acidic residues" evidence="4">
    <location>
        <begin position="722"/>
        <end position="732"/>
    </location>
</feature>
<dbReference type="EMBL" id="JBBNAG010000008">
    <property type="protein sequence ID" value="KAK9111634.1"/>
    <property type="molecule type" value="Genomic_DNA"/>
</dbReference>
<feature type="region of interest" description="Disordered" evidence="4">
    <location>
        <begin position="348"/>
        <end position="367"/>
    </location>
</feature>
<dbReference type="GO" id="GO:0030261">
    <property type="term" value="P:chromosome condensation"/>
    <property type="evidence" value="ECO:0007669"/>
    <property type="project" value="TreeGrafter"/>
</dbReference>
<feature type="compositionally biased region" description="Basic residues" evidence="4">
    <location>
        <begin position="482"/>
        <end position="492"/>
    </location>
</feature>
<feature type="compositionally biased region" description="Basic and acidic residues" evidence="4">
    <location>
        <begin position="706"/>
        <end position="715"/>
    </location>
</feature>
<dbReference type="SMART" id="SM00526">
    <property type="entry name" value="H15"/>
    <property type="match status" value="1"/>
</dbReference>
<organism evidence="6 7">
    <name type="scientific">Stephania cephalantha</name>
    <dbReference type="NCBI Taxonomy" id="152367"/>
    <lineage>
        <taxon>Eukaryota</taxon>
        <taxon>Viridiplantae</taxon>
        <taxon>Streptophyta</taxon>
        <taxon>Embryophyta</taxon>
        <taxon>Tracheophyta</taxon>
        <taxon>Spermatophyta</taxon>
        <taxon>Magnoliopsida</taxon>
        <taxon>Ranunculales</taxon>
        <taxon>Menispermaceae</taxon>
        <taxon>Menispermoideae</taxon>
        <taxon>Cissampelideae</taxon>
        <taxon>Stephania</taxon>
    </lineage>
</organism>
<gene>
    <name evidence="6" type="ORF">Scep_019153</name>
</gene>
<dbReference type="SUPFAM" id="SSF46785">
    <property type="entry name" value="Winged helix' DNA-binding domain"/>
    <property type="match status" value="1"/>
</dbReference>
<dbReference type="Pfam" id="PF00538">
    <property type="entry name" value="Linker_histone"/>
    <property type="match status" value="1"/>
</dbReference>
<feature type="compositionally biased region" description="Basic residues" evidence="4">
    <location>
        <begin position="737"/>
        <end position="748"/>
    </location>
</feature>
<dbReference type="PRINTS" id="PR00929">
    <property type="entry name" value="ATHOOK"/>
</dbReference>
<dbReference type="PANTHER" id="PTHR11467">
    <property type="entry name" value="HISTONE H1"/>
    <property type="match status" value="1"/>
</dbReference>
<feature type="region of interest" description="Disordered" evidence="4">
    <location>
        <begin position="129"/>
        <end position="165"/>
    </location>
</feature>
<protein>
    <recommendedName>
        <fullName evidence="5">H15 domain-containing protein</fullName>
    </recommendedName>
</protein>
<feature type="compositionally biased region" description="Basic and acidic residues" evidence="4">
    <location>
        <begin position="1112"/>
        <end position="1121"/>
    </location>
</feature>
<feature type="compositionally biased region" description="Polar residues" evidence="4">
    <location>
        <begin position="440"/>
        <end position="453"/>
    </location>
</feature>
<dbReference type="InterPro" id="IPR036388">
    <property type="entry name" value="WH-like_DNA-bd_sf"/>
</dbReference>
<dbReference type="CDD" id="cd00073">
    <property type="entry name" value="H15"/>
    <property type="match status" value="1"/>
</dbReference>
<feature type="compositionally biased region" description="Basic and acidic residues" evidence="4">
    <location>
        <begin position="933"/>
        <end position="951"/>
    </location>
</feature>
<dbReference type="PANTHER" id="PTHR11467:SF109">
    <property type="entry name" value="H15 DOMAIN-CONTAINING PROTEIN"/>
    <property type="match status" value="1"/>
</dbReference>
<evidence type="ECO:0000256" key="3">
    <source>
        <dbReference type="ARBA" id="ARBA00023242"/>
    </source>
</evidence>
<feature type="compositionally biased region" description="Basic residues" evidence="4">
    <location>
        <begin position="682"/>
        <end position="693"/>
    </location>
</feature>
<evidence type="ECO:0000256" key="4">
    <source>
        <dbReference type="SAM" id="MobiDB-lite"/>
    </source>
</evidence>
<keyword evidence="2" id="KW-0238">DNA-binding</keyword>
<dbReference type="PROSITE" id="PS51504">
    <property type="entry name" value="H15"/>
    <property type="match status" value="1"/>
</dbReference>
<keyword evidence="7" id="KW-1185">Reference proteome</keyword>
<feature type="compositionally biased region" description="Basic and acidic residues" evidence="4">
    <location>
        <begin position="357"/>
        <end position="367"/>
    </location>
</feature>
<comment type="caution">
    <text evidence="6">The sequence shown here is derived from an EMBL/GenBank/DDBJ whole genome shotgun (WGS) entry which is preliminary data.</text>
</comment>
<feature type="compositionally biased region" description="Basic and acidic residues" evidence="4">
    <location>
        <begin position="136"/>
        <end position="145"/>
    </location>
</feature>
<feature type="compositionally biased region" description="Basic and acidic residues" evidence="4">
    <location>
        <begin position="1045"/>
        <end position="1054"/>
    </location>
</feature>
<dbReference type="GO" id="GO:0006334">
    <property type="term" value="P:nucleosome assembly"/>
    <property type="evidence" value="ECO:0007669"/>
    <property type="project" value="InterPro"/>
</dbReference>
<dbReference type="Gene3D" id="1.10.10.10">
    <property type="entry name" value="Winged helix-like DNA-binding domain superfamily/Winged helix DNA-binding domain"/>
    <property type="match status" value="1"/>
</dbReference>
<evidence type="ECO:0000256" key="2">
    <source>
        <dbReference type="ARBA" id="ARBA00023125"/>
    </source>
</evidence>
<reference evidence="6 7" key="1">
    <citation type="submission" date="2024-01" db="EMBL/GenBank/DDBJ databases">
        <title>Genome assemblies of Stephania.</title>
        <authorList>
            <person name="Yang L."/>
        </authorList>
    </citation>
    <scope>NUCLEOTIDE SEQUENCE [LARGE SCALE GENOMIC DNA]</scope>
    <source>
        <strain evidence="6">JXDWG</strain>
        <tissue evidence="6">Leaf</tissue>
    </source>
</reference>
<dbReference type="GO" id="GO:0031492">
    <property type="term" value="F:nucleosomal DNA binding"/>
    <property type="evidence" value="ECO:0007669"/>
    <property type="project" value="TreeGrafter"/>
</dbReference>
<feature type="compositionally biased region" description="Low complexity" evidence="4">
    <location>
        <begin position="462"/>
        <end position="478"/>
    </location>
</feature>
<evidence type="ECO:0000256" key="1">
    <source>
        <dbReference type="ARBA" id="ARBA00004123"/>
    </source>
</evidence>
<feature type="compositionally biased region" description="Basic and acidic residues" evidence="4">
    <location>
        <begin position="892"/>
        <end position="909"/>
    </location>
</feature>
<proteinExistence type="predicted"/>
<dbReference type="GO" id="GO:0003690">
    <property type="term" value="F:double-stranded DNA binding"/>
    <property type="evidence" value="ECO:0007669"/>
    <property type="project" value="TreeGrafter"/>
</dbReference>
<dbReference type="GO" id="GO:0000786">
    <property type="term" value="C:nucleosome"/>
    <property type="evidence" value="ECO:0007669"/>
    <property type="project" value="InterPro"/>
</dbReference>
<evidence type="ECO:0000313" key="7">
    <source>
        <dbReference type="Proteomes" id="UP001419268"/>
    </source>
</evidence>
<feature type="region of interest" description="Disordered" evidence="4">
    <location>
        <begin position="389"/>
        <end position="1010"/>
    </location>
</feature>
<evidence type="ECO:0000313" key="6">
    <source>
        <dbReference type="EMBL" id="KAK9111634.1"/>
    </source>
</evidence>
<feature type="region of interest" description="Disordered" evidence="4">
    <location>
        <begin position="1042"/>
        <end position="1149"/>
    </location>
</feature>
<feature type="compositionally biased region" description="Basic residues" evidence="4">
    <location>
        <begin position="870"/>
        <end position="880"/>
    </location>
</feature>
<dbReference type="Proteomes" id="UP001419268">
    <property type="component" value="Unassembled WGS sequence"/>
</dbReference>
<feature type="compositionally biased region" description="Polar residues" evidence="4">
    <location>
        <begin position="389"/>
        <end position="403"/>
    </location>
</feature>
<sequence length="1149" mass="130496">MAREPPNRCKLTTNNAMDKLKESVLRLCSSRSSPLTPSEVEDRLRSLFASPQLLRTPDHPPYSEMISAAIRELNERGGSKEGAISSYIEGKYEDLPFAHPRLLAHHLGVLMRSGEIVLCGRLRYGLPKGNAASPSCERRLPERSEKWRKRSRSRGGDDKVNCGGKQLPLAPLEELENPDVLFKKPRTRGGCGVKKLELERLGGEELGSREENALVMGGDANVNGGEHLQEANEEEELHHGAVESVVEDRRVESSVCVVSCESELIPVFETEFLESNLEKQIELQSPSEQHGERESVAKTMASVDDDNNDMPEHGKQEKLVIDQTMTSASDGIVLRSQLESMSVIETEPLQNLNAHNEPLEPGRSNDIHEPEQQLKDQMAALKGEEATSVFQMEQLESSNNQNEPPLEQQGEKTENGHRGRPDKERSVEDHEMQELLVEGHTTTSMGDENSVLQSEYRHDEQQPLQKPESQQQLEGGPLPKKKDGRGRPRKEKPKFEEQLKVAPLQKKKDGRGRPKKKQPESEQQLLVARLQKKNDCRVRRPVKKKLKSEQGLGVDPVPEKNVVRRRPVKKKLESEQQLEPESEQRLDVDPSPKKNVGRVRPGKKKLESEQQLEHESEQQLGVDQLQKKNDGRGWTPMKKILESEQQLEVGPLQKKKDGEGRAKKKKVEIAVRMEKRLEVGALKRKKDGRGRPKKNLESEQQSELDSLQKKKDDKGRFKKKKPEFAVRVEKQLELGPLKKKKDGRGRPRMKPESEQQLKVDPLPKKKDSRGRPKKKEPESEQQSEVDSLQKKNEIKGRSKKKKPESEQQLEVDPLPKKKDSRVRPKKKEPESEQRSEVDSLQKKDESKGRSKKKKPESEQQLQVDPLPKKKDSKGRPRKKKTSSEPQLAVDPLQEKNDDRGRPEKEKPESEEQLAVDPLPKKTESEPQIAVDPLQEKNDSRDSGPEKEKPESEVQLAVDFSQKIEDYRGRPKRKRPESKQVAGEPLQKKKDGRGRPMKKTPDSEQQGEEQLLLLDEKIVGSVFDNDFTSKSLAELFLKWGSGNLKKNKDSMELLEKQQLPRRSLGRPSRKRKELEASNAGVDDGENSLQIHSEVPGGSLATESVPSQDLVSEMVKDQLMDPPRKKRSKTTVKHLKEPLLPRRQLRPKNPL</sequence>
<feature type="compositionally biased region" description="Basic and acidic residues" evidence="4">
    <location>
        <begin position="654"/>
        <end position="678"/>
    </location>
</feature>
<dbReference type="GO" id="GO:0005730">
    <property type="term" value="C:nucleolus"/>
    <property type="evidence" value="ECO:0007669"/>
    <property type="project" value="TreeGrafter"/>
</dbReference>
<feature type="compositionally biased region" description="Basic and acidic residues" evidence="4">
    <location>
        <begin position="749"/>
        <end position="765"/>
    </location>
</feature>
<feature type="compositionally biased region" description="Basic and acidic residues" evidence="4">
    <location>
        <begin position="582"/>
        <end position="592"/>
    </location>
</feature>
<accession>A0AAP0IA75</accession>
<dbReference type="GO" id="GO:0045910">
    <property type="term" value="P:negative regulation of DNA recombination"/>
    <property type="evidence" value="ECO:0007669"/>
    <property type="project" value="TreeGrafter"/>
</dbReference>
<comment type="subcellular location">
    <subcellularLocation>
        <location evidence="1">Nucleus</location>
    </subcellularLocation>
</comment>
<name>A0AAP0IA75_9MAGN</name>